<dbReference type="EMBL" id="WKKF01000002">
    <property type="protein sequence ID" value="MRX54343.1"/>
    <property type="molecule type" value="Genomic_DNA"/>
</dbReference>
<evidence type="ECO:0000313" key="3">
    <source>
        <dbReference type="Proteomes" id="UP000441585"/>
    </source>
</evidence>
<feature type="domain" description="DUF8042" evidence="1">
    <location>
        <begin position="10"/>
        <end position="120"/>
    </location>
</feature>
<evidence type="ECO:0000313" key="2">
    <source>
        <dbReference type="EMBL" id="MRX54343.1"/>
    </source>
</evidence>
<dbReference type="Proteomes" id="UP000441585">
    <property type="component" value="Unassembled WGS sequence"/>
</dbReference>
<accession>A0A6I2MEY4</accession>
<dbReference type="InterPro" id="IPR058355">
    <property type="entry name" value="DUF8042"/>
</dbReference>
<keyword evidence="3" id="KW-1185">Reference proteome</keyword>
<organism evidence="2 3">
    <name type="scientific">Metabacillus idriensis</name>
    <dbReference type="NCBI Taxonomy" id="324768"/>
    <lineage>
        <taxon>Bacteria</taxon>
        <taxon>Bacillati</taxon>
        <taxon>Bacillota</taxon>
        <taxon>Bacilli</taxon>
        <taxon>Bacillales</taxon>
        <taxon>Bacillaceae</taxon>
        <taxon>Metabacillus</taxon>
    </lineage>
</organism>
<dbReference type="AlphaFoldDB" id="A0A6I2MEY4"/>
<evidence type="ECO:0000259" key="1">
    <source>
        <dbReference type="Pfam" id="PF26154"/>
    </source>
</evidence>
<sequence length="120" mass="14131">MINANKSLTQSEYELFYAYNELLNCIEEDLTFLIQSFASMECTEGEYVMDDLVDAFIQIDTTHSGMFHLAGDDEYLQNQILLFDQIIEELKPFTLNKDDAFSFQIFIKEELSVLFLQWKR</sequence>
<name>A0A6I2MEY4_9BACI</name>
<comment type="caution">
    <text evidence="2">The sequence shown here is derived from an EMBL/GenBank/DDBJ whole genome shotgun (WGS) entry which is preliminary data.</text>
</comment>
<reference evidence="2 3" key="1">
    <citation type="submission" date="2019-11" db="EMBL/GenBank/DDBJ databases">
        <title>Bacillus idriensis genome.</title>
        <authorList>
            <person name="Konopka E.N."/>
            <person name="Newman J.D."/>
        </authorList>
    </citation>
    <scope>NUCLEOTIDE SEQUENCE [LARGE SCALE GENOMIC DNA]</scope>
    <source>
        <strain evidence="2 3">DSM 19097</strain>
    </source>
</reference>
<gene>
    <name evidence="2" type="ORF">GJU41_10190</name>
</gene>
<dbReference type="RefSeq" id="WP_154318535.1">
    <property type="nucleotide sequence ID" value="NZ_CAJGAA010000002.1"/>
</dbReference>
<protein>
    <recommendedName>
        <fullName evidence="1">DUF8042 domain-containing protein</fullName>
    </recommendedName>
</protein>
<proteinExistence type="predicted"/>
<dbReference type="Pfam" id="PF26154">
    <property type="entry name" value="DUF8042"/>
    <property type="match status" value="1"/>
</dbReference>